<dbReference type="AlphaFoldDB" id="C0BSY9"/>
<accession>C0BSY9</accession>
<evidence type="ECO:0008006" key="3">
    <source>
        <dbReference type="Google" id="ProtNLM"/>
    </source>
</evidence>
<organism evidence="1 2">
    <name type="scientific">Bifidobacterium pseudocatenulatum DSM 20438 = JCM 1200 = LMG 10505</name>
    <dbReference type="NCBI Taxonomy" id="547043"/>
    <lineage>
        <taxon>Bacteria</taxon>
        <taxon>Bacillati</taxon>
        <taxon>Actinomycetota</taxon>
        <taxon>Actinomycetes</taxon>
        <taxon>Bifidobacteriales</taxon>
        <taxon>Bifidobacteriaceae</taxon>
        <taxon>Bifidobacterium</taxon>
    </lineage>
</organism>
<evidence type="ECO:0000313" key="1">
    <source>
        <dbReference type="EMBL" id="EEG70490.1"/>
    </source>
</evidence>
<protein>
    <recommendedName>
        <fullName evidence="3">Helix-turn-helix domain-containing protein</fullName>
    </recommendedName>
</protein>
<gene>
    <name evidence="1" type="ORF">BIFPSEUDO_03508</name>
</gene>
<proteinExistence type="predicted"/>
<name>C0BSY9_BIFPS</name>
<evidence type="ECO:0000313" key="2">
    <source>
        <dbReference type="Proteomes" id="UP000003875"/>
    </source>
</evidence>
<sequence>MKGGELTMASTMFMRVDEVAEELGVSVPYAYKLIRSMNAELKKTGCITISGRIDRKFFHEKFYGTRGQSERSD</sequence>
<dbReference type="Proteomes" id="UP000003875">
    <property type="component" value="Unassembled WGS sequence"/>
</dbReference>
<comment type="caution">
    <text evidence="1">The sequence shown here is derived from an EMBL/GenBank/DDBJ whole genome shotgun (WGS) entry which is preliminary data.</text>
</comment>
<dbReference type="eggNOG" id="ENOG50330IM">
    <property type="taxonomic scope" value="Bacteria"/>
</dbReference>
<reference evidence="1 2" key="1">
    <citation type="submission" date="2009-02" db="EMBL/GenBank/DDBJ databases">
        <title>Draft genome sequence of Bifidobacterium pseudocatenulatum (DSM 20438).</title>
        <authorList>
            <person name="Sudarsanam P."/>
            <person name="Ley R."/>
            <person name="Guruge J."/>
            <person name="Turnbaugh P.J."/>
            <person name="Mahowald M."/>
            <person name="Liep D."/>
            <person name="Gordon J."/>
        </authorList>
    </citation>
    <scope>NUCLEOTIDE SEQUENCE [LARGE SCALE GENOMIC DNA]</scope>
    <source>
        <strain evidence="1 2">DSM 20438</strain>
    </source>
</reference>
<dbReference type="EMBL" id="ABXX02000003">
    <property type="protein sequence ID" value="EEG70490.1"/>
    <property type="molecule type" value="Genomic_DNA"/>
</dbReference>
<reference evidence="1 2" key="2">
    <citation type="submission" date="2009-02" db="EMBL/GenBank/DDBJ databases">
        <authorList>
            <person name="Fulton L."/>
            <person name="Clifton S."/>
            <person name="Fulton B."/>
            <person name="Xu J."/>
            <person name="Minx P."/>
            <person name="Pepin K.H."/>
            <person name="Johnson M."/>
            <person name="Bhonagiri V."/>
            <person name="Nash W.E."/>
            <person name="Mardis E.R."/>
            <person name="Wilson R.K."/>
        </authorList>
    </citation>
    <scope>NUCLEOTIDE SEQUENCE [LARGE SCALE GENOMIC DNA]</scope>
    <source>
        <strain evidence="1 2">DSM 20438</strain>
    </source>
</reference>